<dbReference type="EMBL" id="CP114014">
    <property type="protein sequence ID" value="XAY06597.1"/>
    <property type="molecule type" value="Genomic_DNA"/>
</dbReference>
<evidence type="ECO:0000259" key="1">
    <source>
        <dbReference type="Pfam" id="PF04389"/>
    </source>
</evidence>
<reference evidence="2" key="1">
    <citation type="submission" date="2022-12" db="EMBL/GenBank/DDBJ databases">
        <title>Paraconexibacter alkalitolerans sp. nov. and Baekduia alba sp. nov., isolated from soil and emended description of the genera Paraconexibacter (Chun et al., 2020) and Baekduia (An et al., 2020).</title>
        <authorList>
            <person name="Vieira S."/>
            <person name="Huber K.J."/>
            <person name="Geppert A."/>
            <person name="Wolf J."/>
            <person name="Neumann-Schaal M."/>
            <person name="Muesken M."/>
            <person name="Overmann J."/>
        </authorList>
    </citation>
    <scope>NUCLEOTIDE SEQUENCE</scope>
    <source>
        <strain evidence="2">AEG42_29</strain>
    </source>
</reference>
<evidence type="ECO:0000313" key="2">
    <source>
        <dbReference type="EMBL" id="XAY06597.1"/>
    </source>
</evidence>
<dbReference type="PANTHER" id="PTHR32481">
    <property type="entry name" value="AMINOPEPTIDASE"/>
    <property type="match status" value="1"/>
</dbReference>
<dbReference type="SUPFAM" id="SSF53187">
    <property type="entry name" value="Zn-dependent exopeptidases"/>
    <property type="match status" value="1"/>
</dbReference>
<gene>
    <name evidence="2" type="ORF">DSM112329_03471</name>
</gene>
<dbReference type="RefSeq" id="WP_354697826.1">
    <property type="nucleotide sequence ID" value="NZ_CP114014.1"/>
</dbReference>
<dbReference type="KEGG" id="parq:DSM112329_03471"/>
<dbReference type="PANTHER" id="PTHR32481:SF0">
    <property type="entry name" value="AMINOPEPTIDASE YPDE-RELATED"/>
    <property type="match status" value="1"/>
</dbReference>
<dbReference type="Gene3D" id="3.40.630.10">
    <property type="entry name" value="Zn peptidases"/>
    <property type="match status" value="1"/>
</dbReference>
<sequence length="408" mass="43947">MTDSAVPTGPEPDLALLERAVHHLGAMDRPSASAGERDAAFWIAEALRAEGATVQVERERAHGGYWWPLGLLAGAAGLAGLRGSRAVAFGVGATAAAAIADDISGGKQWFRRRFLPQRDTHNVIATVGDPDAEQTVLLIAHHDAAHWSLIFHPGVGPFIGDRWPKLIELSDDTPPVMFPVFGGPLLVALGALSGVRRLRKAGTFLALGTAVAMTEIGSRSTVSGANDNLTGVATLLGVARALKEQPVPGLRVMLLSTGSEESFMEGMQGFARRHFAELPVDRTHVICIDTVGSPELLCLEGEGMLWMRHYPEQFKALLTELAAERGITLHRGMRFRNATDGLIALKAGYPSVMIGSMNKYRLPSNYHWPTDVPENVNYETVADCVRLCDSVVRRLARTLLRPDAAVSS</sequence>
<dbReference type="InterPro" id="IPR007484">
    <property type="entry name" value="Peptidase_M28"/>
</dbReference>
<name>A0AAU7AY83_9ACTN</name>
<dbReference type="AlphaFoldDB" id="A0AAU7AY83"/>
<accession>A0AAU7AY83</accession>
<dbReference type="InterPro" id="IPR051464">
    <property type="entry name" value="Peptidase_M42_aminopept"/>
</dbReference>
<protein>
    <recommendedName>
        <fullName evidence="1">Peptidase M28 domain-containing protein</fullName>
    </recommendedName>
</protein>
<proteinExistence type="predicted"/>
<organism evidence="2">
    <name type="scientific">Paraconexibacter sp. AEG42_29</name>
    <dbReference type="NCBI Taxonomy" id="2997339"/>
    <lineage>
        <taxon>Bacteria</taxon>
        <taxon>Bacillati</taxon>
        <taxon>Actinomycetota</taxon>
        <taxon>Thermoleophilia</taxon>
        <taxon>Solirubrobacterales</taxon>
        <taxon>Paraconexibacteraceae</taxon>
        <taxon>Paraconexibacter</taxon>
    </lineage>
</organism>
<dbReference type="Pfam" id="PF04389">
    <property type="entry name" value="Peptidase_M28"/>
    <property type="match status" value="1"/>
</dbReference>
<feature type="domain" description="Peptidase M28" evidence="1">
    <location>
        <begin position="221"/>
        <end position="388"/>
    </location>
</feature>